<gene>
    <name evidence="6" type="ORF">GCM10009007_00440</name>
</gene>
<protein>
    <submittedName>
        <fullName evidence="6">1-acyl-sn-glycerol-3-phosphate acyltransferase</fullName>
    </submittedName>
</protein>
<evidence type="ECO:0000313" key="6">
    <source>
        <dbReference type="EMBL" id="GHA64028.1"/>
    </source>
</evidence>
<keyword evidence="3 6" id="KW-0012">Acyltransferase</keyword>
<proteinExistence type="predicted"/>
<evidence type="ECO:0000313" key="7">
    <source>
        <dbReference type="Proteomes" id="UP000614287"/>
    </source>
</evidence>
<keyword evidence="4" id="KW-0472">Membrane</keyword>
<dbReference type="SUPFAM" id="SSF69593">
    <property type="entry name" value="Glycerol-3-phosphate (1)-acyltransferase"/>
    <property type="match status" value="1"/>
</dbReference>
<reference evidence="6" key="2">
    <citation type="submission" date="2020-09" db="EMBL/GenBank/DDBJ databases">
        <authorList>
            <person name="Sun Q."/>
            <person name="Kim S."/>
        </authorList>
    </citation>
    <scope>NUCLEOTIDE SEQUENCE</scope>
    <source>
        <strain evidence="6">KCTC 32501</strain>
    </source>
</reference>
<dbReference type="Pfam" id="PF01553">
    <property type="entry name" value="Acyltransferase"/>
    <property type="match status" value="1"/>
</dbReference>
<dbReference type="Proteomes" id="UP000614287">
    <property type="component" value="Unassembled WGS sequence"/>
</dbReference>
<dbReference type="CDD" id="cd07989">
    <property type="entry name" value="LPLAT_AGPAT-like"/>
    <property type="match status" value="1"/>
</dbReference>
<accession>A0A8J3CLX2</accession>
<keyword evidence="2" id="KW-0808">Transferase</keyword>
<sequence>MAALRSALFIVLSSLWTIFYAFVCMATAILPYRWRYTITGGWNRGVIFMARWIVGIDYKVLGRENLPPPNTGAIVLAKHQSAWETIYLMYGLGNPLCFVFKRELLWIPFFGWGIGLLRMVAINRKAGQDAYTQMENQARVRLNSGVWMILFPEGTRIPVGKKGNYKTGGTRLSVGLNAPIIPIAHNAGYCWPKHSWIKQPGTIVVSIGPAIYPNGRGMTAVHQEMETWIENEAARLPQAR</sequence>
<feature type="transmembrane region" description="Helical" evidence="4">
    <location>
        <begin position="104"/>
        <end position="121"/>
    </location>
</feature>
<evidence type="ECO:0000259" key="5">
    <source>
        <dbReference type="SMART" id="SM00563"/>
    </source>
</evidence>
<evidence type="ECO:0000256" key="4">
    <source>
        <dbReference type="SAM" id="Phobius"/>
    </source>
</evidence>
<name>A0A8J3CLX2_9BURK</name>
<evidence type="ECO:0000256" key="3">
    <source>
        <dbReference type="ARBA" id="ARBA00023315"/>
    </source>
</evidence>
<evidence type="ECO:0000256" key="1">
    <source>
        <dbReference type="ARBA" id="ARBA00005189"/>
    </source>
</evidence>
<reference evidence="6" key="1">
    <citation type="journal article" date="2014" name="Int. J. Syst. Evol. Microbiol.">
        <title>Complete genome sequence of Corynebacterium casei LMG S-19264T (=DSM 44701T), isolated from a smear-ripened cheese.</title>
        <authorList>
            <consortium name="US DOE Joint Genome Institute (JGI-PGF)"/>
            <person name="Walter F."/>
            <person name="Albersmeier A."/>
            <person name="Kalinowski J."/>
            <person name="Ruckert C."/>
        </authorList>
    </citation>
    <scope>NUCLEOTIDE SEQUENCE</scope>
    <source>
        <strain evidence="6">KCTC 32501</strain>
    </source>
</reference>
<keyword evidence="7" id="KW-1185">Reference proteome</keyword>
<dbReference type="EMBL" id="BMZG01000001">
    <property type="protein sequence ID" value="GHA64028.1"/>
    <property type="molecule type" value="Genomic_DNA"/>
</dbReference>
<dbReference type="InterPro" id="IPR002123">
    <property type="entry name" value="Plipid/glycerol_acylTrfase"/>
</dbReference>
<feature type="domain" description="Phospholipid/glycerol acyltransferase" evidence="5">
    <location>
        <begin position="73"/>
        <end position="188"/>
    </location>
</feature>
<organism evidence="6 7">
    <name type="scientific">Formosimonas limnophila</name>
    <dbReference type="NCBI Taxonomy" id="1384487"/>
    <lineage>
        <taxon>Bacteria</taxon>
        <taxon>Pseudomonadati</taxon>
        <taxon>Pseudomonadota</taxon>
        <taxon>Betaproteobacteria</taxon>
        <taxon>Burkholderiales</taxon>
        <taxon>Burkholderiaceae</taxon>
        <taxon>Formosimonas</taxon>
    </lineage>
</organism>
<dbReference type="AlphaFoldDB" id="A0A8J3CLX2"/>
<dbReference type="PANTHER" id="PTHR10434">
    <property type="entry name" value="1-ACYL-SN-GLYCEROL-3-PHOSPHATE ACYLTRANSFERASE"/>
    <property type="match status" value="1"/>
</dbReference>
<comment type="pathway">
    <text evidence="1">Lipid metabolism.</text>
</comment>
<dbReference type="PANTHER" id="PTHR10434:SF40">
    <property type="entry name" value="1-ACYL-SN-GLYCEROL-3-PHOSPHATE ACYLTRANSFERASE"/>
    <property type="match status" value="1"/>
</dbReference>
<dbReference type="GO" id="GO:0006654">
    <property type="term" value="P:phosphatidic acid biosynthetic process"/>
    <property type="evidence" value="ECO:0007669"/>
    <property type="project" value="TreeGrafter"/>
</dbReference>
<evidence type="ECO:0000256" key="2">
    <source>
        <dbReference type="ARBA" id="ARBA00022679"/>
    </source>
</evidence>
<dbReference type="SMART" id="SM00563">
    <property type="entry name" value="PlsC"/>
    <property type="match status" value="1"/>
</dbReference>
<keyword evidence="4" id="KW-1133">Transmembrane helix</keyword>
<comment type="caution">
    <text evidence="6">The sequence shown here is derived from an EMBL/GenBank/DDBJ whole genome shotgun (WGS) entry which is preliminary data.</text>
</comment>
<dbReference type="GO" id="GO:0003841">
    <property type="term" value="F:1-acylglycerol-3-phosphate O-acyltransferase activity"/>
    <property type="evidence" value="ECO:0007669"/>
    <property type="project" value="TreeGrafter"/>
</dbReference>
<feature type="transmembrane region" description="Helical" evidence="4">
    <location>
        <begin position="7"/>
        <end position="30"/>
    </location>
</feature>
<keyword evidence="4" id="KW-0812">Transmembrane</keyword>